<dbReference type="OrthoDB" id="2591260at2759"/>
<protein>
    <recommendedName>
        <fullName evidence="4">Telomere-associated protein Rif1 N-terminal domain-containing protein</fullName>
    </recommendedName>
</protein>
<name>A0A9P6E7P1_9AGAR</name>
<dbReference type="EMBL" id="MU157908">
    <property type="protein sequence ID" value="KAF9523903.1"/>
    <property type="molecule type" value="Genomic_DNA"/>
</dbReference>
<evidence type="ECO:0000313" key="3">
    <source>
        <dbReference type="Proteomes" id="UP000807306"/>
    </source>
</evidence>
<feature type="compositionally biased region" description="Polar residues" evidence="1">
    <location>
        <begin position="1448"/>
        <end position="1461"/>
    </location>
</feature>
<dbReference type="Proteomes" id="UP000807306">
    <property type="component" value="Unassembled WGS sequence"/>
</dbReference>
<feature type="compositionally biased region" description="Polar residues" evidence="1">
    <location>
        <begin position="1"/>
        <end position="10"/>
    </location>
</feature>
<feature type="region of interest" description="Disordered" evidence="1">
    <location>
        <begin position="42"/>
        <end position="66"/>
    </location>
</feature>
<organism evidence="2 3">
    <name type="scientific">Crepidotus variabilis</name>
    <dbReference type="NCBI Taxonomy" id="179855"/>
    <lineage>
        <taxon>Eukaryota</taxon>
        <taxon>Fungi</taxon>
        <taxon>Dikarya</taxon>
        <taxon>Basidiomycota</taxon>
        <taxon>Agaricomycotina</taxon>
        <taxon>Agaricomycetes</taxon>
        <taxon>Agaricomycetidae</taxon>
        <taxon>Agaricales</taxon>
        <taxon>Agaricineae</taxon>
        <taxon>Crepidotaceae</taxon>
        <taxon>Crepidotus</taxon>
    </lineage>
</organism>
<feature type="compositionally biased region" description="Polar residues" evidence="1">
    <location>
        <begin position="1187"/>
        <end position="1204"/>
    </location>
</feature>
<feature type="region of interest" description="Disordered" evidence="1">
    <location>
        <begin position="1254"/>
        <end position="1313"/>
    </location>
</feature>
<feature type="region of interest" description="Disordered" evidence="1">
    <location>
        <begin position="175"/>
        <end position="203"/>
    </location>
</feature>
<feature type="region of interest" description="Disordered" evidence="1">
    <location>
        <begin position="1501"/>
        <end position="1532"/>
    </location>
</feature>
<feature type="compositionally biased region" description="Low complexity" evidence="1">
    <location>
        <begin position="1504"/>
        <end position="1513"/>
    </location>
</feature>
<reference evidence="2" key="1">
    <citation type="submission" date="2020-11" db="EMBL/GenBank/DDBJ databases">
        <authorList>
            <consortium name="DOE Joint Genome Institute"/>
            <person name="Ahrendt S."/>
            <person name="Riley R."/>
            <person name="Andreopoulos W."/>
            <person name="Labutti K."/>
            <person name="Pangilinan J."/>
            <person name="Ruiz-Duenas F.J."/>
            <person name="Barrasa J.M."/>
            <person name="Sanchez-Garcia M."/>
            <person name="Camarero S."/>
            <person name="Miyauchi S."/>
            <person name="Serrano A."/>
            <person name="Linde D."/>
            <person name="Babiker R."/>
            <person name="Drula E."/>
            <person name="Ayuso-Fernandez I."/>
            <person name="Pacheco R."/>
            <person name="Padilla G."/>
            <person name="Ferreira P."/>
            <person name="Barriuso J."/>
            <person name="Kellner H."/>
            <person name="Castanera R."/>
            <person name="Alfaro M."/>
            <person name="Ramirez L."/>
            <person name="Pisabarro A.G."/>
            <person name="Kuo A."/>
            <person name="Tritt A."/>
            <person name="Lipzen A."/>
            <person name="He G."/>
            <person name="Yan M."/>
            <person name="Ng V."/>
            <person name="Cullen D."/>
            <person name="Martin F."/>
            <person name="Rosso M.-N."/>
            <person name="Henrissat B."/>
            <person name="Hibbett D."/>
            <person name="Martinez A.T."/>
            <person name="Grigoriev I.V."/>
        </authorList>
    </citation>
    <scope>NUCLEOTIDE SEQUENCE</scope>
    <source>
        <strain evidence="2">CBS 506.95</strain>
    </source>
</reference>
<feature type="compositionally biased region" description="Basic and acidic residues" evidence="1">
    <location>
        <begin position="11"/>
        <end position="20"/>
    </location>
</feature>
<feature type="compositionally biased region" description="Polar residues" evidence="1">
    <location>
        <begin position="1293"/>
        <end position="1308"/>
    </location>
</feature>
<evidence type="ECO:0000256" key="1">
    <source>
        <dbReference type="SAM" id="MobiDB-lite"/>
    </source>
</evidence>
<feature type="region of interest" description="Disordered" evidence="1">
    <location>
        <begin position="1443"/>
        <end position="1462"/>
    </location>
</feature>
<feature type="region of interest" description="Disordered" evidence="1">
    <location>
        <begin position="1187"/>
        <end position="1231"/>
    </location>
</feature>
<feature type="compositionally biased region" description="Low complexity" evidence="1">
    <location>
        <begin position="186"/>
        <end position="196"/>
    </location>
</feature>
<feature type="compositionally biased region" description="Basic residues" evidence="1">
    <location>
        <begin position="1277"/>
        <end position="1287"/>
    </location>
</feature>
<keyword evidence="3" id="KW-1185">Reference proteome</keyword>
<sequence>MSLLTPPSTSHRSDKDKENKFSVAGPSTRSVVWAAEFSFHDLSSPPKVESVPSRQRPHASRSILKTPSQGSFLDVPAVSKPRELTPEPKEILRDLTYLARPISQITSQDDPNSLEALRQLIEGYNVLAVRMRDAVTESAEADSTWPLFQPLRQNKAAFVDAVVRDLGRALVDPLSLSPSTEEELPPKLSLPSPQKTPVKKKKGGMTAEQVKFARDLCTTCHSVIKTLSVILSLPALHGLFEDAQLRRILTAILAIPLSDSLPTPNARKSCALAIWLIQIQRLPATILRPAADRIAYAIRRGIDGELGKEGKKGSAHDGLKAVSDLCKHLPEVFVPAFAQLLPSICSNLLAPTLVLRTQACHALGGFAVNLSSLPPSIIHTQVASAVASYLTAPPTPIKINSPTKPAECAIIRTLRATMNQQEPVNAAQGPVWGLSVLANFIVLLNSRLQTDSKVSKVVSTLVGLGVKHKKSSVRGLTALAWRCLIWAYVQPPLPVSSDEESEIDDEVRQKPSQTHHTLFKIMMSVLDMQTGISAIGAILGDEESLVSEEPLRKALSILEVMASRSGRVSFDASQTMMQLVSAVNGDADEPEAWDHHQLIPKPLLMGTGTLFTCDFKNLLQAVRPIYEEMPSLVDIRPLTREELTKDWVIDGLMTAWRSALGFLELGDTTEMPLQLGATWSGLLKANVSYYQDDQDDASTIKFATTAVKYLVEILQDSKLNLVPSQDATGAAGPANEHKLIPDSDDTVIDHDMSGSKCSNDELRLRMVQYMWTEMKITFPASTLPEAAEIVLACLMRNSTTLMTNVVFELESDESETVMRRWVSLCIDVIAVCEADVLRTFWACEEGTLAKTESGGWTSDWSSTFKNAVWRMCADKWKSEELSWGGGVLLLGIPFIEKHAGIMSTSDDYNLWEDLLTYTSAKALDHGIDSVTVLDNIASLVSSFQTGTLLPTSVRLADLLLSHLDMDEMRNLPQDLFEHVAEVMRIHYPPPLANEKPPMRWLARSLTSVIEHCPNDFCSKVLEIFQDSVCHWLADKEAAWTEEEMAYDLIPLYQHVILRIQQSPASVKTVETFAPYMGSIFQYRTLTAAVTALSDAWPLVSAQLSVPAAGWPEPLRQALKSVYPSDQTQLTPKSPSLDSAFEALPATPSTSISTPAALDKEGDVTCILSPQRPQKVFGKFPLVPSSPISPTVSRRLQTSNRTPLSAIQVPETPSKRRRLDSNNGVPDKENVSLKTGPLVSVAERIAEMLKPGGSLKKRKFDSLDDSDPSISSTPVPVKRLRSRMKPKISRPSAGPTTMNSPASTSSCSGSEDERRLVEKALQHVPVPFPSLGGTNDIPQFPLHGLRRAGQSPKAAGIPLRKPAVTLNDTFRKIDLAKVRKTIKRSVSIPNTMLGVISSTGKRKRVYSDLEDDSDLYDLTKLDPIPALHIAPLFTSKRSVSMPVKRHAQWPNSDDTVISASSDDSAHVGQVTPYHIISPEIPKGKFDLAASLKPIRLDANKDSLFGSDDTVSGSDDSSESDESPTKEVVNRHFGRSNSQSWVARTLLSR</sequence>
<gene>
    <name evidence="2" type="ORF">CPB83DRAFT_862112</name>
</gene>
<accession>A0A9P6E7P1</accession>
<evidence type="ECO:0008006" key="4">
    <source>
        <dbReference type="Google" id="ProtNLM"/>
    </source>
</evidence>
<comment type="caution">
    <text evidence="2">The sequence shown here is derived from an EMBL/GenBank/DDBJ whole genome shotgun (WGS) entry which is preliminary data.</text>
</comment>
<evidence type="ECO:0000313" key="2">
    <source>
        <dbReference type="EMBL" id="KAF9523903.1"/>
    </source>
</evidence>
<dbReference type="SUPFAM" id="SSF48371">
    <property type="entry name" value="ARM repeat"/>
    <property type="match status" value="2"/>
</dbReference>
<proteinExistence type="predicted"/>
<feature type="region of interest" description="Disordered" evidence="1">
    <location>
        <begin position="1"/>
        <end position="25"/>
    </location>
</feature>
<dbReference type="InterPro" id="IPR016024">
    <property type="entry name" value="ARM-type_fold"/>
</dbReference>